<sequence>MMASRVVSTRRPLPPAAGDLSITRLPVRKTRSQQVKKKSYQSPILPPSARPTNSKNIQLSESDAFRFHDEFTASTIYDASSPELWDKFLALNIQFEKYLEAWHKEAKKGAMNEHWWRTERDKFIVQYGEAKVISATDLEDYIFKRRTAIMMKINEVIDARRMFRLDPPKWKCYDPKSSVDGRVRYYNEEDEHFHWSPAREKSHIKRVNPQTILGKTSLKHVQADMRPWINSVVSDPDLKLDRHDEDIDWVLEAGSWEGQYLRARTRTWENLKRKFADRMLQGRSRQVQAMDNYADRHKKALKKMRSEAEVDDDGPKFLRTSQS</sequence>
<protein>
    <submittedName>
        <fullName evidence="2">Uncharacterized protein</fullName>
    </submittedName>
</protein>
<dbReference type="EMBL" id="MU007056">
    <property type="protein sequence ID" value="KAF2428061.1"/>
    <property type="molecule type" value="Genomic_DNA"/>
</dbReference>
<evidence type="ECO:0000313" key="3">
    <source>
        <dbReference type="Proteomes" id="UP000800235"/>
    </source>
</evidence>
<reference evidence="2" key="1">
    <citation type="journal article" date="2020" name="Stud. Mycol.">
        <title>101 Dothideomycetes genomes: a test case for predicting lifestyles and emergence of pathogens.</title>
        <authorList>
            <person name="Haridas S."/>
            <person name="Albert R."/>
            <person name="Binder M."/>
            <person name="Bloem J."/>
            <person name="Labutti K."/>
            <person name="Salamov A."/>
            <person name="Andreopoulos B."/>
            <person name="Baker S."/>
            <person name="Barry K."/>
            <person name="Bills G."/>
            <person name="Bluhm B."/>
            <person name="Cannon C."/>
            <person name="Castanera R."/>
            <person name="Culley D."/>
            <person name="Daum C."/>
            <person name="Ezra D."/>
            <person name="Gonzalez J."/>
            <person name="Henrissat B."/>
            <person name="Kuo A."/>
            <person name="Liang C."/>
            <person name="Lipzen A."/>
            <person name="Lutzoni F."/>
            <person name="Magnuson J."/>
            <person name="Mondo S."/>
            <person name="Nolan M."/>
            <person name="Ohm R."/>
            <person name="Pangilinan J."/>
            <person name="Park H.-J."/>
            <person name="Ramirez L."/>
            <person name="Alfaro M."/>
            <person name="Sun H."/>
            <person name="Tritt A."/>
            <person name="Yoshinaga Y."/>
            <person name="Zwiers L.-H."/>
            <person name="Turgeon B."/>
            <person name="Goodwin S."/>
            <person name="Spatafora J."/>
            <person name="Crous P."/>
            <person name="Grigoriev I."/>
        </authorList>
    </citation>
    <scope>NUCLEOTIDE SEQUENCE</scope>
    <source>
        <strain evidence="2">CBS 130266</strain>
    </source>
</reference>
<comment type="caution">
    <text evidence="2">The sequence shown here is derived from an EMBL/GenBank/DDBJ whole genome shotgun (WGS) entry which is preliminary data.</text>
</comment>
<proteinExistence type="predicted"/>
<feature type="compositionally biased region" description="Basic and acidic residues" evidence="1">
    <location>
        <begin position="304"/>
        <end position="316"/>
    </location>
</feature>
<feature type="region of interest" description="Disordered" evidence="1">
    <location>
        <begin position="27"/>
        <end position="55"/>
    </location>
</feature>
<gene>
    <name evidence="2" type="ORF">EJ08DRAFT_699249</name>
</gene>
<evidence type="ECO:0000313" key="2">
    <source>
        <dbReference type="EMBL" id="KAF2428061.1"/>
    </source>
</evidence>
<accession>A0A9P4NN84</accession>
<feature type="region of interest" description="Disordered" evidence="1">
    <location>
        <begin position="1"/>
        <end position="20"/>
    </location>
</feature>
<evidence type="ECO:0000256" key="1">
    <source>
        <dbReference type="SAM" id="MobiDB-lite"/>
    </source>
</evidence>
<feature type="region of interest" description="Disordered" evidence="1">
    <location>
        <begin position="289"/>
        <end position="323"/>
    </location>
</feature>
<dbReference type="Proteomes" id="UP000800235">
    <property type="component" value="Unassembled WGS sequence"/>
</dbReference>
<name>A0A9P4NN84_9PEZI</name>
<dbReference type="AlphaFoldDB" id="A0A9P4NN84"/>
<organism evidence="2 3">
    <name type="scientific">Tothia fuscella</name>
    <dbReference type="NCBI Taxonomy" id="1048955"/>
    <lineage>
        <taxon>Eukaryota</taxon>
        <taxon>Fungi</taxon>
        <taxon>Dikarya</taxon>
        <taxon>Ascomycota</taxon>
        <taxon>Pezizomycotina</taxon>
        <taxon>Dothideomycetes</taxon>
        <taxon>Pleosporomycetidae</taxon>
        <taxon>Venturiales</taxon>
        <taxon>Cylindrosympodiaceae</taxon>
        <taxon>Tothia</taxon>
    </lineage>
</organism>
<feature type="compositionally biased region" description="Basic residues" evidence="1">
    <location>
        <begin position="27"/>
        <end position="39"/>
    </location>
</feature>
<keyword evidence="3" id="KW-1185">Reference proteome</keyword>